<proteinExistence type="predicted"/>
<dbReference type="SMART" id="SM00364">
    <property type="entry name" value="LRR_BAC"/>
    <property type="match status" value="8"/>
</dbReference>
<dbReference type="InterPro" id="IPR050216">
    <property type="entry name" value="LRR_domain-containing"/>
</dbReference>
<reference evidence="5 6" key="1">
    <citation type="submission" date="2024-03" db="EMBL/GenBank/DDBJ databases">
        <title>The genome assembly and annotation of the cricket Gryllus longicercus Weissman &amp; Gray.</title>
        <authorList>
            <person name="Szrajer S."/>
            <person name="Gray D."/>
            <person name="Ylla G."/>
        </authorList>
    </citation>
    <scope>NUCLEOTIDE SEQUENCE [LARGE SCALE GENOMIC DNA]</scope>
    <source>
        <strain evidence="5">DAG 2021-001</strain>
        <tissue evidence="5">Whole body minus gut</tissue>
    </source>
</reference>
<name>A0AAN9VNW5_9ORTH</name>
<dbReference type="EMBL" id="JAZDUA010000176">
    <property type="protein sequence ID" value="KAK7865445.1"/>
    <property type="molecule type" value="Genomic_DNA"/>
</dbReference>
<accession>A0AAN9VNW5</accession>
<dbReference type="InterPro" id="IPR003591">
    <property type="entry name" value="Leu-rich_rpt_typical-subtyp"/>
</dbReference>
<dbReference type="InterPro" id="IPR032675">
    <property type="entry name" value="LRR_dom_sf"/>
</dbReference>
<gene>
    <name evidence="5" type="ORF">R5R35_002323</name>
</gene>
<dbReference type="SUPFAM" id="SSF52058">
    <property type="entry name" value="L domain-like"/>
    <property type="match status" value="1"/>
</dbReference>
<dbReference type="PROSITE" id="PS51450">
    <property type="entry name" value="LRR"/>
    <property type="match status" value="5"/>
</dbReference>
<dbReference type="Gene3D" id="3.80.10.10">
    <property type="entry name" value="Ribonuclease Inhibitor"/>
    <property type="match status" value="4"/>
</dbReference>
<dbReference type="PANTHER" id="PTHR48051:SF1">
    <property type="entry name" value="RAS SUPPRESSOR PROTEIN 1"/>
    <property type="match status" value="1"/>
</dbReference>
<dbReference type="InterPro" id="IPR001611">
    <property type="entry name" value="Leu-rich_rpt"/>
</dbReference>
<feature type="domain" description="Disease resistance R13L4/SHOC-2-like LRR" evidence="4">
    <location>
        <begin position="142"/>
        <end position="214"/>
    </location>
</feature>
<protein>
    <recommendedName>
        <fullName evidence="4">Disease resistance R13L4/SHOC-2-like LRR domain-containing protein</fullName>
    </recommendedName>
</protein>
<dbReference type="InterPro" id="IPR055414">
    <property type="entry name" value="LRR_R13L4/SHOC2-like"/>
</dbReference>
<dbReference type="PANTHER" id="PTHR48051">
    <property type="match status" value="1"/>
</dbReference>
<evidence type="ECO:0000256" key="2">
    <source>
        <dbReference type="ARBA" id="ARBA00022737"/>
    </source>
</evidence>
<evidence type="ECO:0000259" key="4">
    <source>
        <dbReference type="Pfam" id="PF23598"/>
    </source>
</evidence>
<dbReference type="PRINTS" id="PR00019">
    <property type="entry name" value="LEURICHRPT"/>
</dbReference>
<dbReference type="Pfam" id="PF23598">
    <property type="entry name" value="LRR_14"/>
    <property type="match status" value="2"/>
</dbReference>
<organism evidence="5 6">
    <name type="scientific">Gryllus longicercus</name>
    <dbReference type="NCBI Taxonomy" id="2509291"/>
    <lineage>
        <taxon>Eukaryota</taxon>
        <taxon>Metazoa</taxon>
        <taxon>Ecdysozoa</taxon>
        <taxon>Arthropoda</taxon>
        <taxon>Hexapoda</taxon>
        <taxon>Insecta</taxon>
        <taxon>Pterygota</taxon>
        <taxon>Neoptera</taxon>
        <taxon>Polyneoptera</taxon>
        <taxon>Orthoptera</taxon>
        <taxon>Ensifera</taxon>
        <taxon>Gryllidea</taxon>
        <taxon>Grylloidea</taxon>
        <taxon>Gryllidae</taxon>
        <taxon>Gryllinae</taxon>
        <taxon>Gryllus</taxon>
    </lineage>
</organism>
<dbReference type="GO" id="GO:0005737">
    <property type="term" value="C:cytoplasm"/>
    <property type="evidence" value="ECO:0007669"/>
    <property type="project" value="TreeGrafter"/>
</dbReference>
<evidence type="ECO:0000256" key="1">
    <source>
        <dbReference type="ARBA" id="ARBA00022614"/>
    </source>
</evidence>
<evidence type="ECO:0000313" key="6">
    <source>
        <dbReference type="Proteomes" id="UP001378592"/>
    </source>
</evidence>
<evidence type="ECO:0000256" key="3">
    <source>
        <dbReference type="SAM" id="MobiDB-lite"/>
    </source>
</evidence>
<keyword evidence="2" id="KW-0677">Repeat</keyword>
<dbReference type="Proteomes" id="UP001378592">
    <property type="component" value="Unassembled WGS sequence"/>
</dbReference>
<dbReference type="AlphaFoldDB" id="A0AAN9VNW5"/>
<dbReference type="SMART" id="SM00369">
    <property type="entry name" value="LRR_TYP"/>
    <property type="match status" value="12"/>
</dbReference>
<dbReference type="Pfam" id="PF00560">
    <property type="entry name" value="LRR_1"/>
    <property type="match status" value="1"/>
</dbReference>
<feature type="region of interest" description="Disordered" evidence="3">
    <location>
        <begin position="543"/>
        <end position="594"/>
    </location>
</feature>
<comment type="caution">
    <text evidence="5">The sequence shown here is derived from an EMBL/GenBank/DDBJ whole genome shotgun (WGS) entry which is preliminary data.</text>
</comment>
<feature type="domain" description="Disease resistance R13L4/SHOC-2-like LRR" evidence="4">
    <location>
        <begin position="375"/>
        <end position="481"/>
    </location>
</feature>
<evidence type="ECO:0000313" key="5">
    <source>
        <dbReference type="EMBL" id="KAK7865445.1"/>
    </source>
</evidence>
<keyword evidence="6" id="KW-1185">Reference proteome</keyword>
<sequence>MANVSHLLVRGDQEPVLTNEFEFMLPQPINCVLTLKSGSLTQLPETVFQSSELQNVKEVILHESNIQSLPRSFTSNLQGVEVVRLEGNKLIELPYDIKNLQFLKYLNVSHNNLFQLPSDVKYLVHLKHLDVSYNALAVTPECIACLVNLKHLNLSHNKLSNLPDEIGALVNLEHLDVSNNIILNLTCAVGNLKNLVYLNLSSNSLSDLPDSIQSSKLQTLLLSHNTFKSIPDCIIYNLQFVSVLDLSHNKIMFFDSPPKCVGKLIKLDVSNNVFHDIPLWLFGEKCRLLRELIISDNKHMIGVSEPSVYSKSGDTLGVSTSLKVLKASNCCFSSSSVEFLYGLKALESLTLGNEIMSKSESKHIGNILFNFPSKTLNTCNSLKYLNMNNVGLADLPEDIGSLLAKLEVLDISCNQLMSLPDSFCKLVALTSFQVSNNELRTLPSEFGLLTTLQEVRLDSNKLQFLPESFKKMRKLRVLDLYDNIFGEFPVVLLDLANLEACDIDYNLFSIDDLSQQDNGPFIKNYNTLKCKMRSLIALTHPNHSRENRKKLDHSEGTNSEGDVPASDGYDLEDVSSDEFEEQDLLPPPEDDVRKVDEVENWDASDDSDSHFDPNFRKIKKPASYGPSLLVYDVENASPEHFCPADIHSKPIRRGRRFQEIKPVAEGQFDDADI</sequence>
<feature type="compositionally biased region" description="Acidic residues" evidence="3">
    <location>
        <begin position="569"/>
        <end position="583"/>
    </location>
</feature>
<keyword evidence="1" id="KW-0433">Leucine-rich repeat</keyword>